<evidence type="ECO:0000313" key="2">
    <source>
        <dbReference type="EMBL" id="PIW73449.1"/>
    </source>
</evidence>
<evidence type="ECO:0000256" key="1">
    <source>
        <dbReference type="SAM" id="MobiDB-lite"/>
    </source>
</evidence>
<organism evidence="2 3">
    <name type="scientific">Candidatus Roizmanbacteria bacterium CG_4_8_14_3_um_filter_34_9</name>
    <dbReference type="NCBI Taxonomy" id="1974832"/>
    <lineage>
        <taxon>Bacteria</taxon>
        <taxon>Candidatus Roizmaniibacteriota</taxon>
    </lineage>
</organism>
<sequence length="83" mass="9598">MTILKLFSVKEPMLVKEGYGTIKRRIYTSDLFFEVTLSGQKVTINKTNVEEFGDQPKKTEVNEPKEPKKTKVNIPKKVIKNKK</sequence>
<gene>
    <name evidence="2" type="ORF">CO005_01385</name>
</gene>
<accession>A0A2M7ICT3</accession>
<reference evidence="3" key="1">
    <citation type="submission" date="2017-09" db="EMBL/GenBank/DDBJ databases">
        <title>Depth-based differentiation of microbial function through sediment-hosted aquifers and enrichment of novel symbionts in the deep terrestrial subsurface.</title>
        <authorList>
            <person name="Probst A.J."/>
            <person name="Ladd B."/>
            <person name="Jarett J.K."/>
            <person name="Geller-Mcgrath D.E."/>
            <person name="Sieber C.M.K."/>
            <person name="Emerson J.B."/>
            <person name="Anantharaman K."/>
            <person name="Thomas B.C."/>
            <person name="Malmstrom R."/>
            <person name="Stieglmeier M."/>
            <person name="Klingl A."/>
            <person name="Woyke T."/>
            <person name="Ryan C.M."/>
            <person name="Banfield J.F."/>
        </authorList>
    </citation>
    <scope>NUCLEOTIDE SEQUENCE [LARGE SCALE GENOMIC DNA]</scope>
</reference>
<proteinExistence type="predicted"/>
<dbReference type="Proteomes" id="UP000230822">
    <property type="component" value="Unassembled WGS sequence"/>
</dbReference>
<dbReference type="EMBL" id="PFGU01000035">
    <property type="protein sequence ID" value="PIW73449.1"/>
    <property type="molecule type" value="Genomic_DNA"/>
</dbReference>
<evidence type="ECO:0000313" key="3">
    <source>
        <dbReference type="Proteomes" id="UP000230822"/>
    </source>
</evidence>
<comment type="caution">
    <text evidence="2">The sequence shown here is derived from an EMBL/GenBank/DDBJ whole genome shotgun (WGS) entry which is preliminary data.</text>
</comment>
<dbReference type="AlphaFoldDB" id="A0A2M7ICT3"/>
<protein>
    <submittedName>
        <fullName evidence="2">Uncharacterized protein</fullName>
    </submittedName>
</protein>
<name>A0A2M7ICT3_9BACT</name>
<feature type="compositionally biased region" description="Basic and acidic residues" evidence="1">
    <location>
        <begin position="54"/>
        <end position="69"/>
    </location>
</feature>
<feature type="region of interest" description="Disordered" evidence="1">
    <location>
        <begin position="53"/>
        <end position="83"/>
    </location>
</feature>